<name>A0AAD5KHT8_9CRUS</name>
<keyword evidence="9" id="KW-1185">Reference proteome</keyword>
<evidence type="ECO:0000313" key="9">
    <source>
        <dbReference type="Proteomes" id="UP000820818"/>
    </source>
</evidence>
<evidence type="ECO:0000256" key="3">
    <source>
        <dbReference type="ARBA" id="ARBA00023134"/>
    </source>
</evidence>
<dbReference type="Proteomes" id="UP000820818">
    <property type="component" value="Linkage Group LG10"/>
</dbReference>
<feature type="region of interest" description="Disordered" evidence="6">
    <location>
        <begin position="533"/>
        <end position="585"/>
    </location>
</feature>
<protein>
    <recommendedName>
        <fullName evidence="5">Guanine nucleotide-binding protein-like 1</fullName>
    </recommendedName>
</protein>
<evidence type="ECO:0000256" key="4">
    <source>
        <dbReference type="ARBA" id="ARBA00037770"/>
    </source>
</evidence>
<proteinExistence type="predicted"/>
<accession>A0AAD5KHT8</accession>
<dbReference type="Pfam" id="PF01926">
    <property type="entry name" value="MMR_HSR1"/>
    <property type="match status" value="1"/>
</dbReference>
<evidence type="ECO:0000256" key="6">
    <source>
        <dbReference type="SAM" id="MobiDB-lite"/>
    </source>
</evidence>
<gene>
    <name evidence="8" type="ORF">GHT06_022611</name>
</gene>
<evidence type="ECO:0000256" key="2">
    <source>
        <dbReference type="ARBA" id="ARBA00022741"/>
    </source>
</evidence>
<dbReference type="SUPFAM" id="SSF52540">
    <property type="entry name" value="P-loop containing nucleoside triphosphate hydrolases"/>
    <property type="match status" value="1"/>
</dbReference>
<keyword evidence="1" id="KW-0597">Phosphoprotein</keyword>
<evidence type="ECO:0000256" key="1">
    <source>
        <dbReference type="ARBA" id="ARBA00022553"/>
    </source>
</evidence>
<dbReference type="PANTHER" id="PTHR45709">
    <property type="entry name" value="LARGE SUBUNIT GTPASE 1 HOMOLOG-RELATED"/>
    <property type="match status" value="1"/>
</dbReference>
<feature type="compositionally biased region" description="Acidic residues" evidence="6">
    <location>
        <begin position="544"/>
        <end position="570"/>
    </location>
</feature>
<dbReference type="InterPro" id="IPR030378">
    <property type="entry name" value="G_CP_dom"/>
</dbReference>
<dbReference type="Gene3D" id="3.40.50.300">
    <property type="entry name" value="P-loop containing nucleotide triphosphate hydrolases"/>
    <property type="match status" value="1"/>
</dbReference>
<sequence>MAPPSRRVAFSAKAKKKQLQNKREVNRERESQGDGDFLERRKKNYVAQHLLTNDGPAAASSSTEAINLQPGRGRNVNRYNLKFHVETKEEIEARKELARQAIIPEPETGLELGTDFCFVPGLEFPQRPKWDYTLTQQMLDMKENKYFREYIDGIEKTFPLAELSYFELNLETWRQLWRVLEMADILLVVIDARFPCLLFPPSLYHYVSQQLKRDVILVFNKIDLVPASVLAAWKNYFQTQFPLLRVVFFTSLPSYNLRGGERKSGLKAQRRKGTMKMAAEGALKLLEVCEDLCGMQVDLSDWRSKILEEMASKGDDEELEIGEVIQQAKKPDVGYHQQERFQSGMLTIGCVGQPNVGKSSLINALMGKKVVSVSRTPGHTKHFQTIFLTPNVKLCDCPGLVFPSKLPRTLQVLVGSYPIAHLREPYTAVGYIGKYLNLPDLLKIEHPSGEKSNEGVEWSAYDICEGWAMKRGFMTKKAARPDVARAANHLLRLSLEGRISLYLRPPNYKAEESKWQSHPDVVEITNIQALGKNEDDGWLKAAAEADETESDENEDESGDESEDASEEDEQVPASTNKFALLEDDD</sequence>
<dbReference type="GO" id="GO:0003924">
    <property type="term" value="F:GTPase activity"/>
    <property type="evidence" value="ECO:0007669"/>
    <property type="project" value="InterPro"/>
</dbReference>
<dbReference type="EMBL" id="WJBH02000010">
    <property type="protein sequence ID" value="KAI9552249.1"/>
    <property type="molecule type" value="Genomic_DNA"/>
</dbReference>
<dbReference type="PROSITE" id="PS51721">
    <property type="entry name" value="G_CP"/>
    <property type="match status" value="1"/>
</dbReference>
<feature type="compositionally biased region" description="Basic and acidic residues" evidence="6">
    <location>
        <begin position="21"/>
        <end position="32"/>
    </location>
</feature>
<evidence type="ECO:0000313" key="8">
    <source>
        <dbReference type="EMBL" id="KAI9552249.1"/>
    </source>
</evidence>
<reference evidence="8 9" key="1">
    <citation type="submission" date="2022-05" db="EMBL/GenBank/DDBJ databases">
        <title>A multi-omics perspective on studying reproductive biology in Daphnia sinensis.</title>
        <authorList>
            <person name="Jia J."/>
        </authorList>
    </citation>
    <scope>NUCLEOTIDE SEQUENCE [LARGE SCALE GENOMIC DNA]</scope>
    <source>
        <strain evidence="8 9">WSL</strain>
    </source>
</reference>
<evidence type="ECO:0000256" key="5">
    <source>
        <dbReference type="ARBA" id="ARBA00039902"/>
    </source>
</evidence>
<comment type="function">
    <text evidence="4">Possible regulatory or functional link with the histocompatibility cluster.</text>
</comment>
<dbReference type="InterPro" id="IPR006073">
    <property type="entry name" value="GTP-bd"/>
</dbReference>
<feature type="region of interest" description="Disordered" evidence="6">
    <location>
        <begin position="1"/>
        <end position="39"/>
    </location>
</feature>
<feature type="domain" description="CP-type G" evidence="7">
    <location>
        <begin position="173"/>
        <end position="403"/>
    </location>
</feature>
<dbReference type="PRINTS" id="PR00326">
    <property type="entry name" value="GTP1OBG"/>
</dbReference>
<organism evidence="8 9">
    <name type="scientific">Daphnia sinensis</name>
    <dbReference type="NCBI Taxonomy" id="1820382"/>
    <lineage>
        <taxon>Eukaryota</taxon>
        <taxon>Metazoa</taxon>
        <taxon>Ecdysozoa</taxon>
        <taxon>Arthropoda</taxon>
        <taxon>Crustacea</taxon>
        <taxon>Branchiopoda</taxon>
        <taxon>Diplostraca</taxon>
        <taxon>Cladocera</taxon>
        <taxon>Anomopoda</taxon>
        <taxon>Daphniidae</taxon>
        <taxon>Daphnia</taxon>
        <taxon>Daphnia similis group</taxon>
    </lineage>
</organism>
<comment type="caution">
    <text evidence="8">The sequence shown here is derived from an EMBL/GenBank/DDBJ whole genome shotgun (WGS) entry which is preliminary data.</text>
</comment>
<keyword evidence="2" id="KW-0547">Nucleotide-binding</keyword>
<dbReference type="AlphaFoldDB" id="A0AAD5KHT8"/>
<dbReference type="InterPro" id="IPR043358">
    <property type="entry name" value="GNL1-like"/>
</dbReference>
<dbReference type="GO" id="GO:0005525">
    <property type="term" value="F:GTP binding"/>
    <property type="evidence" value="ECO:0007669"/>
    <property type="project" value="UniProtKB-KW"/>
</dbReference>
<dbReference type="PANTHER" id="PTHR45709:SF3">
    <property type="entry name" value="GUANINE NUCLEOTIDE-BINDING PROTEIN-LIKE 1"/>
    <property type="match status" value="1"/>
</dbReference>
<evidence type="ECO:0000259" key="7">
    <source>
        <dbReference type="PROSITE" id="PS51721"/>
    </source>
</evidence>
<dbReference type="CDD" id="cd01857">
    <property type="entry name" value="HSR1_MMR1"/>
    <property type="match status" value="1"/>
</dbReference>
<dbReference type="InterPro" id="IPR027417">
    <property type="entry name" value="P-loop_NTPase"/>
</dbReference>
<keyword evidence="3" id="KW-0342">GTP-binding</keyword>